<evidence type="ECO:0000256" key="8">
    <source>
        <dbReference type="PIRNR" id="PIRNR000124"/>
    </source>
</evidence>
<feature type="binding site" evidence="9">
    <location>
        <begin position="244"/>
        <end position="248"/>
    </location>
    <ligand>
        <name>substrate</name>
    </ligand>
</feature>
<dbReference type="AlphaFoldDB" id="A0A1H1L847"/>
<evidence type="ECO:0000256" key="5">
    <source>
        <dbReference type="ARBA" id="ARBA00023002"/>
    </source>
</evidence>
<evidence type="ECO:0000313" key="13">
    <source>
        <dbReference type="Proteomes" id="UP000243413"/>
    </source>
</evidence>
<feature type="binding site" evidence="10">
    <location>
        <position position="147"/>
    </location>
    <ligand>
        <name>NAD(+)</name>
        <dbReference type="ChEBI" id="CHEBI:57540"/>
    </ligand>
</feature>
<dbReference type="GO" id="GO:0006065">
    <property type="term" value="P:UDP-glucuronate biosynthetic process"/>
    <property type="evidence" value="ECO:0007669"/>
    <property type="project" value="UniProtKB-UniPathway"/>
</dbReference>
<dbReference type="InterPro" id="IPR008927">
    <property type="entry name" value="6-PGluconate_DH-like_C_sf"/>
</dbReference>
<dbReference type="Pfam" id="PF03721">
    <property type="entry name" value="UDPG_MGDP_dh_N"/>
    <property type="match status" value="1"/>
</dbReference>
<comment type="similarity">
    <text evidence="2 8">Belongs to the UDP-glucose/GDP-mannose dehydrogenase family.</text>
</comment>
<feature type="domain" description="UDP-glucose/GDP-mannose dehydrogenase C-terminal" evidence="11">
    <location>
        <begin position="309"/>
        <end position="413"/>
    </location>
</feature>
<evidence type="ECO:0000256" key="7">
    <source>
        <dbReference type="ARBA" id="ARBA00047473"/>
    </source>
</evidence>
<dbReference type="PIRSF" id="PIRSF000124">
    <property type="entry name" value="UDPglc_GDPman_dh"/>
    <property type="match status" value="1"/>
</dbReference>
<feature type="binding site" evidence="10">
    <location>
        <position position="86"/>
    </location>
    <ligand>
        <name>NAD(+)</name>
        <dbReference type="ChEBI" id="CHEBI:57540"/>
    </ligand>
</feature>
<dbReference type="GO" id="GO:0000271">
    <property type="term" value="P:polysaccharide biosynthetic process"/>
    <property type="evidence" value="ECO:0007669"/>
    <property type="project" value="InterPro"/>
</dbReference>
<dbReference type="GO" id="GO:0051287">
    <property type="term" value="F:NAD binding"/>
    <property type="evidence" value="ECO:0007669"/>
    <property type="project" value="InterPro"/>
</dbReference>
<name>A0A1H1L847_9GAMM</name>
<dbReference type="GO" id="GO:0003979">
    <property type="term" value="F:UDP-glucose 6-dehydrogenase activity"/>
    <property type="evidence" value="ECO:0007669"/>
    <property type="project" value="UniProtKB-EC"/>
</dbReference>
<reference evidence="13" key="1">
    <citation type="submission" date="2016-10" db="EMBL/GenBank/DDBJ databases">
        <authorList>
            <person name="Varghese N."/>
            <person name="Submissions S."/>
        </authorList>
    </citation>
    <scope>NUCLEOTIDE SEQUENCE [LARGE SCALE GENOMIC DNA]</scope>
    <source>
        <strain evidence="13">JCM 14963</strain>
    </source>
</reference>
<dbReference type="InterPro" id="IPR014026">
    <property type="entry name" value="UDP-Glc/GDP-Man_DH_dimer"/>
</dbReference>
<comment type="catalytic activity">
    <reaction evidence="7 8">
        <text>UDP-alpha-D-glucose + 2 NAD(+) + H2O = UDP-alpha-D-glucuronate + 2 NADH + 3 H(+)</text>
        <dbReference type="Rhea" id="RHEA:23596"/>
        <dbReference type="ChEBI" id="CHEBI:15377"/>
        <dbReference type="ChEBI" id="CHEBI:15378"/>
        <dbReference type="ChEBI" id="CHEBI:57540"/>
        <dbReference type="ChEBI" id="CHEBI:57945"/>
        <dbReference type="ChEBI" id="CHEBI:58052"/>
        <dbReference type="ChEBI" id="CHEBI:58885"/>
        <dbReference type="EC" id="1.1.1.22"/>
    </reaction>
</comment>
<proteinExistence type="inferred from homology"/>
<dbReference type="SUPFAM" id="SSF51735">
    <property type="entry name" value="NAD(P)-binding Rossmann-fold domains"/>
    <property type="match status" value="1"/>
</dbReference>
<dbReference type="PANTHER" id="PTHR43750">
    <property type="entry name" value="UDP-GLUCOSE 6-DEHYDROGENASE TUAD"/>
    <property type="match status" value="1"/>
</dbReference>
<dbReference type="InterPro" id="IPR028357">
    <property type="entry name" value="UDPglc_DH_bac"/>
</dbReference>
<dbReference type="Gene3D" id="3.40.50.720">
    <property type="entry name" value="NAD(P)-binding Rossmann-like Domain"/>
    <property type="match status" value="2"/>
</dbReference>
<evidence type="ECO:0000259" key="11">
    <source>
        <dbReference type="SMART" id="SM00984"/>
    </source>
</evidence>
<comment type="pathway">
    <text evidence="1">Nucleotide-sugar biosynthesis; UDP-alpha-D-glucuronate biosynthesis; UDP-alpha-D-glucuronate from UDP-alpha-D-glucose: step 1/1.</text>
</comment>
<dbReference type="UniPathway" id="UPA00038">
    <property type="reaction ID" value="UER00491"/>
</dbReference>
<feature type="binding site" evidence="9">
    <location>
        <position position="252"/>
    </location>
    <ligand>
        <name>substrate</name>
    </ligand>
</feature>
<dbReference type="InterPro" id="IPR036220">
    <property type="entry name" value="UDP-Glc/GDP-Man_DH_C_sf"/>
</dbReference>
<sequence length="428" mass="47166">MQIDLYGDTLPALVTAACMAATGHDVVLRMPQGRIRQQVIANKVAYSEPGLRRLISNEHTEGRLVYGDFDGLPGADSRAVFLALDTDEAPQANVIVERLAAVDGRRWLVVNQSPFAVGSTEELDKSLKSGIAHSQSAAVALPDFLQEGTALAGMQRPPQIILGCNDGYAELLVKEIFRPFNRDSDHFLVMTPREAEFTKLAITGMLVTRISFMNDMANLADSLGIDVENVRQGVAADPRIGPTYLYPGVGFGGPGFSTNVINLVDTLDATGVGSTLLNQVIEINERQKEYLFRKLWQHYRTDLKGRTVAIWGAAFKPDTGRIDNAPIIRMLDALWAQGAKVRVHDPEALPALLERYGHHPGLHYASHPYAAAEGADALIVLTQWRAYWSPDLDRLAAIMRQKVLLDGRNIYDPSYVREHGFTYYGVGR</sequence>
<feature type="binding site" evidence="10">
    <location>
        <position position="34"/>
    </location>
    <ligand>
        <name>NAD(+)</name>
        <dbReference type="ChEBI" id="CHEBI:57540"/>
    </ligand>
</feature>
<dbReference type="InterPro" id="IPR017476">
    <property type="entry name" value="UDP-Glc/GDP-Man"/>
</dbReference>
<dbReference type="SUPFAM" id="SSF52413">
    <property type="entry name" value="UDP-glucose/GDP-mannose dehydrogenase C-terminal domain"/>
    <property type="match status" value="1"/>
</dbReference>
<keyword evidence="6 8" id="KW-0520">NAD</keyword>
<dbReference type="Gene3D" id="1.20.5.100">
    <property type="entry name" value="Cytochrome c1, transmembrane anchor, C-terminal"/>
    <property type="match status" value="1"/>
</dbReference>
<feature type="binding site" evidence="9">
    <location>
        <position position="199"/>
    </location>
    <ligand>
        <name>substrate</name>
    </ligand>
</feature>
<organism evidence="12 13">
    <name type="scientific">Halopseudomonas sabulinigri</name>
    <dbReference type="NCBI Taxonomy" id="472181"/>
    <lineage>
        <taxon>Bacteria</taxon>
        <taxon>Pseudomonadati</taxon>
        <taxon>Pseudomonadota</taxon>
        <taxon>Gammaproteobacteria</taxon>
        <taxon>Pseudomonadales</taxon>
        <taxon>Pseudomonadaceae</taxon>
        <taxon>Halopseudomonas</taxon>
    </lineage>
</organism>
<evidence type="ECO:0000256" key="9">
    <source>
        <dbReference type="PIRSR" id="PIRSR500134-2"/>
    </source>
</evidence>
<evidence type="ECO:0000256" key="3">
    <source>
        <dbReference type="ARBA" id="ARBA00012954"/>
    </source>
</evidence>
<accession>A0A1H1L847</accession>
<feature type="binding site" evidence="9">
    <location>
        <position position="316"/>
    </location>
    <ligand>
        <name>substrate</name>
    </ligand>
</feature>
<evidence type="ECO:0000256" key="1">
    <source>
        <dbReference type="ARBA" id="ARBA00004701"/>
    </source>
</evidence>
<dbReference type="EMBL" id="LT629763">
    <property type="protein sequence ID" value="SDR70520.1"/>
    <property type="molecule type" value="Genomic_DNA"/>
</dbReference>
<dbReference type="STRING" id="472181.SAMN05216271_0105"/>
<protein>
    <recommendedName>
        <fullName evidence="4 8">UDP-glucose 6-dehydrogenase</fullName>
        <ecNumber evidence="3 8">1.1.1.22</ecNumber>
    </recommendedName>
</protein>
<dbReference type="Pfam" id="PF00984">
    <property type="entry name" value="UDPG_MGDP_dh"/>
    <property type="match status" value="1"/>
</dbReference>
<dbReference type="OrthoDB" id="9803238at2"/>
<dbReference type="Proteomes" id="UP000243413">
    <property type="component" value="Chromosome I"/>
</dbReference>
<keyword evidence="5 8" id="KW-0560">Oxidoreductase</keyword>
<dbReference type="InterPro" id="IPR014027">
    <property type="entry name" value="UDP-Glc/GDP-Man_DH_C"/>
</dbReference>
<dbReference type="PANTHER" id="PTHR43750:SF3">
    <property type="entry name" value="UDP-GLUCOSE 6-DEHYDROGENASE TUAD"/>
    <property type="match status" value="1"/>
</dbReference>
<evidence type="ECO:0000256" key="6">
    <source>
        <dbReference type="ARBA" id="ARBA00023027"/>
    </source>
</evidence>
<feature type="binding site" evidence="9">
    <location>
        <begin position="144"/>
        <end position="147"/>
    </location>
    <ligand>
        <name>substrate</name>
    </ligand>
</feature>
<dbReference type="SUPFAM" id="SSF48179">
    <property type="entry name" value="6-phosphogluconate dehydrogenase C-terminal domain-like"/>
    <property type="match status" value="1"/>
</dbReference>
<dbReference type="SMART" id="SM00984">
    <property type="entry name" value="UDPG_MGDP_dh_C"/>
    <property type="match status" value="1"/>
</dbReference>
<evidence type="ECO:0000256" key="10">
    <source>
        <dbReference type="PIRSR" id="PIRSR500134-3"/>
    </source>
</evidence>
<evidence type="ECO:0000256" key="4">
    <source>
        <dbReference type="ARBA" id="ARBA00015132"/>
    </source>
</evidence>
<evidence type="ECO:0000256" key="2">
    <source>
        <dbReference type="ARBA" id="ARBA00006601"/>
    </source>
</evidence>
<dbReference type="PIRSF" id="PIRSF500134">
    <property type="entry name" value="UDPglc_DH_bac"/>
    <property type="match status" value="1"/>
</dbReference>
<dbReference type="InterPro" id="IPR001732">
    <property type="entry name" value="UDP-Glc/GDP-Man_DH_N"/>
</dbReference>
<dbReference type="InterPro" id="IPR036291">
    <property type="entry name" value="NAD(P)-bd_dom_sf"/>
</dbReference>
<evidence type="ECO:0000313" key="12">
    <source>
        <dbReference type="EMBL" id="SDR70520.1"/>
    </source>
</evidence>
<dbReference type="NCBIfam" id="TIGR03026">
    <property type="entry name" value="NDP-sugDHase"/>
    <property type="match status" value="1"/>
</dbReference>
<dbReference type="RefSeq" id="WP_092283009.1">
    <property type="nucleotide sequence ID" value="NZ_LT629763.1"/>
</dbReference>
<dbReference type="Pfam" id="PF03720">
    <property type="entry name" value="UDPG_MGDP_dh_C"/>
    <property type="match status" value="1"/>
</dbReference>
<gene>
    <name evidence="12" type="ORF">SAMN05216271_0105</name>
</gene>
<dbReference type="EC" id="1.1.1.22" evidence="3 8"/>